<dbReference type="eggNOG" id="ENOG5030ITY">
    <property type="taxonomic scope" value="Bacteria"/>
</dbReference>
<evidence type="ECO:0000313" key="3">
    <source>
        <dbReference type="Proteomes" id="UP000035083"/>
    </source>
</evidence>
<gene>
    <name evidence="2" type="ORF">GSI01S_10_02210</name>
</gene>
<protein>
    <submittedName>
        <fullName evidence="2">Uncharacterized protein</fullName>
    </submittedName>
</protein>
<name>L7LKR7_9ACTN</name>
<dbReference type="Proteomes" id="UP000035083">
    <property type="component" value="Unassembled WGS sequence"/>
</dbReference>
<evidence type="ECO:0000313" key="2">
    <source>
        <dbReference type="EMBL" id="GAC60628.1"/>
    </source>
</evidence>
<proteinExistence type="predicted"/>
<evidence type="ECO:0000256" key="1">
    <source>
        <dbReference type="SAM" id="MobiDB-lite"/>
    </source>
</evidence>
<feature type="compositionally biased region" description="Basic and acidic residues" evidence="1">
    <location>
        <begin position="96"/>
        <end position="118"/>
    </location>
</feature>
<dbReference type="AlphaFoldDB" id="L7LKR7"/>
<reference evidence="2 3" key="1">
    <citation type="submission" date="2012-12" db="EMBL/GenBank/DDBJ databases">
        <title>Whole genome shotgun sequence of Gordonia sihwensis NBRC 108236.</title>
        <authorList>
            <person name="Yoshida I."/>
            <person name="Hosoyama A."/>
            <person name="Tsuchikane K."/>
            <person name="Ando Y."/>
            <person name="Baba S."/>
            <person name="Ohji S."/>
            <person name="Hamada M."/>
            <person name="Tamura T."/>
            <person name="Yamazoe A."/>
            <person name="Yamazaki S."/>
            <person name="Fujita N."/>
        </authorList>
    </citation>
    <scope>NUCLEOTIDE SEQUENCE [LARGE SCALE GENOMIC DNA]</scope>
    <source>
        <strain evidence="2 3">NBRC 108236</strain>
    </source>
</reference>
<dbReference type="EMBL" id="BANU01000010">
    <property type="protein sequence ID" value="GAC60628.1"/>
    <property type="molecule type" value="Genomic_DNA"/>
</dbReference>
<accession>L7LKR7</accession>
<keyword evidence="3" id="KW-1185">Reference proteome</keyword>
<feature type="region of interest" description="Disordered" evidence="1">
    <location>
        <begin position="92"/>
        <end position="174"/>
    </location>
</feature>
<organism evidence="2 3">
    <name type="scientific">Gordonia sihwensis NBRC 108236</name>
    <dbReference type="NCBI Taxonomy" id="1223544"/>
    <lineage>
        <taxon>Bacteria</taxon>
        <taxon>Bacillati</taxon>
        <taxon>Actinomycetota</taxon>
        <taxon>Actinomycetes</taxon>
        <taxon>Mycobacteriales</taxon>
        <taxon>Gordoniaceae</taxon>
        <taxon>Gordonia</taxon>
    </lineage>
</organism>
<dbReference type="RefSeq" id="WP_006896010.1">
    <property type="nucleotide sequence ID" value="NZ_BANU01000010.1"/>
</dbReference>
<sequence length="271" mass="30007">MTWFKVDDGFYDHPKLVGVSMASRGLWVTAGSYCSRHLTDGVISWRQIRALGGTKAQVRGLLDAGLWRAIGERSGSESFAFHDWIESQPTKSSVLDARERERNKKAKWREAKSKKAADQQEEGNVHGGQVGHGDRGQNRPSTVSRPDPTRPDLSIEVGKGSADPARATGRPSDRCTAHVGVENPPACGGCAQARRDLEAWQAEKRRADIEAEREHRATQADAERAAINDCDLCDTRGYRNRRVCNHDPTEDDRRRRGLAEARSILAEKGIA</sequence>
<comment type="caution">
    <text evidence="2">The sequence shown here is derived from an EMBL/GenBank/DDBJ whole genome shotgun (WGS) entry which is preliminary data.</text>
</comment>